<dbReference type="PANTHER" id="PTHR20898">
    <property type="entry name" value="DAEDALUS ON 3-RELATED-RELATED"/>
    <property type="match status" value="1"/>
</dbReference>
<proteinExistence type="predicted"/>
<keyword evidence="1" id="KW-0732">Signal</keyword>
<reference evidence="3" key="1">
    <citation type="submission" date="2013-03" db="EMBL/GenBank/DDBJ databases">
        <title>The Genome Sequence of Anopheles minimus MINIMUS1.</title>
        <authorList>
            <consortium name="The Broad Institute Genomics Platform"/>
            <person name="Neafsey D.E."/>
            <person name="Walton C."/>
            <person name="Walker B."/>
            <person name="Young S.K."/>
            <person name="Zeng Q."/>
            <person name="Gargeya S."/>
            <person name="Fitzgerald M."/>
            <person name="Haas B."/>
            <person name="Abouelleil A."/>
            <person name="Allen A.W."/>
            <person name="Alvarado L."/>
            <person name="Arachchi H.M."/>
            <person name="Berlin A.M."/>
            <person name="Chapman S.B."/>
            <person name="Gainer-Dewar J."/>
            <person name="Goldberg J."/>
            <person name="Griggs A."/>
            <person name="Gujja S."/>
            <person name="Hansen M."/>
            <person name="Howarth C."/>
            <person name="Imamovic A."/>
            <person name="Ireland A."/>
            <person name="Larimer J."/>
            <person name="McCowan C."/>
            <person name="Murphy C."/>
            <person name="Pearson M."/>
            <person name="Poon T.W."/>
            <person name="Priest M."/>
            <person name="Roberts A."/>
            <person name="Saif S."/>
            <person name="Shea T."/>
            <person name="Sisk P."/>
            <person name="Sykes S."/>
            <person name="Wortman J."/>
            <person name="Nusbaum C."/>
            <person name="Birren B."/>
        </authorList>
    </citation>
    <scope>NUCLEOTIDE SEQUENCE [LARGE SCALE GENOMIC DNA]</scope>
    <source>
        <strain evidence="3">MINIMUS1</strain>
    </source>
</reference>
<dbReference type="Proteomes" id="UP000075920">
    <property type="component" value="Unassembled WGS sequence"/>
</dbReference>
<dbReference type="InterPro" id="IPR010512">
    <property type="entry name" value="DUF1091"/>
</dbReference>
<dbReference type="VEuPathDB" id="VectorBase:AMIN008942"/>
<protein>
    <recommendedName>
        <fullName evidence="4">MD-2-related lipid-recognition domain-containing protein</fullName>
    </recommendedName>
</protein>
<reference evidence="2" key="2">
    <citation type="submission" date="2020-05" db="UniProtKB">
        <authorList>
            <consortium name="EnsemblMetazoa"/>
        </authorList>
    </citation>
    <scope>IDENTIFICATION</scope>
    <source>
        <strain evidence="2">MINIMUS1</strain>
    </source>
</reference>
<dbReference type="PANTHER" id="PTHR20898:SF0">
    <property type="entry name" value="DAEDALUS ON 3-RELATED"/>
    <property type="match status" value="1"/>
</dbReference>
<feature type="signal peptide" evidence="1">
    <location>
        <begin position="1"/>
        <end position="22"/>
    </location>
</feature>
<evidence type="ECO:0008006" key="4">
    <source>
        <dbReference type="Google" id="ProtNLM"/>
    </source>
</evidence>
<sequence>MEFLNRLTKCFIISVALTSVLKDTPTDASSYSIKVKKYVCIDTPYEETKLLSCKSIPRRNAPTMVLLTLYVPKLYDHILVKVMLFFKFSTYQPFLITISREACEVIRHPPQFGIERHVYDIIEETLPEIITPCPIGNRTFNVTWYLHDRHAPKNIPAGEFKLQFQALAQPNVTLFALDVYFVVRNGGIISFTKP</sequence>
<feature type="chain" id="PRO_5008141350" description="MD-2-related lipid-recognition domain-containing protein" evidence="1">
    <location>
        <begin position="23"/>
        <end position="194"/>
    </location>
</feature>
<accession>A0A182WEZ6</accession>
<evidence type="ECO:0000313" key="2">
    <source>
        <dbReference type="EnsemblMetazoa" id="AMIN008942-PA"/>
    </source>
</evidence>
<dbReference type="EnsemblMetazoa" id="AMIN008942-RA">
    <property type="protein sequence ID" value="AMIN008942-PA"/>
    <property type="gene ID" value="AMIN008942"/>
</dbReference>
<organism evidence="2 3">
    <name type="scientific">Anopheles minimus</name>
    <dbReference type="NCBI Taxonomy" id="112268"/>
    <lineage>
        <taxon>Eukaryota</taxon>
        <taxon>Metazoa</taxon>
        <taxon>Ecdysozoa</taxon>
        <taxon>Arthropoda</taxon>
        <taxon>Hexapoda</taxon>
        <taxon>Insecta</taxon>
        <taxon>Pterygota</taxon>
        <taxon>Neoptera</taxon>
        <taxon>Endopterygota</taxon>
        <taxon>Diptera</taxon>
        <taxon>Nematocera</taxon>
        <taxon>Culicoidea</taxon>
        <taxon>Culicidae</taxon>
        <taxon>Anophelinae</taxon>
        <taxon>Anopheles</taxon>
    </lineage>
</organism>
<dbReference type="Pfam" id="PF06477">
    <property type="entry name" value="DUF1091"/>
    <property type="match status" value="1"/>
</dbReference>
<keyword evidence="3" id="KW-1185">Reference proteome</keyword>
<name>A0A182WEZ6_9DIPT</name>
<evidence type="ECO:0000313" key="3">
    <source>
        <dbReference type="Proteomes" id="UP000075920"/>
    </source>
</evidence>
<evidence type="ECO:0000256" key="1">
    <source>
        <dbReference type="SAM" id="SignalP"/>
    </source>
</evidence>
<dbReference type="AlphaFoldDB" id="A0A182WEZ6"/>